<dbReference type="InterPro" id="IPR058031">
    <property type="entry name" value="AAA_lid_NorR"/>
</dbReference>
<accession>A0A1G8I2U8</accession>
<keyword evidence="2" id="KW-0067">ATP-binding</keyword>
<dbReference type="Proteomes" id="UP000198607">
    <property type="component" value="Unassembled WGS sequence"/>
</dbReference>
<dbReference type="PROSITE" id="PS50112">
    <property type="entry name" value="PAS"/>
    <property type="match status" value="1"/>
</dbReference>
<feature type="domain" description="PAS" evidence="7">
    <location>
        <begin position="192"/>
        <end position="237"/>
    </location>
</feature>
<dbReference type="Pfam" id="PF02954">
    <property type="entry name" value="HTH_8"/>
    <property type="match status" value="1"/>
</dbReference>
<dbReference type="PANTHER" id="PTHR32071">
    <property type="entry name" value="TRANSCRIPTIONAL REGULATORY PROTEIN"/>
    <property type="match status" value="1"/>
</dbReference>
<dbReference type="Gene3D" id="3.40.50.10660">
    <property type="entry name" value="PrpR receptor domain-like"/>
    <property type="match status" value="1"/>
</dbReference>
<dbReference type="SUPFAM" id="SSF55785">
    <property type="entry name" value="PYP-like sensor domain (PAS domain)"/>
    <property type="match status" value="1"/>
</dbReference>
<keyword evidence="3" id="KW-0805">Transcription regulation</keyword>
<evidence type="ECO:0000256" key="2">
    <source>
        <dbReference type="ARBA" id="ARBA00022840"/>
    </source>
</evidence>
<proteinExistence type="predicted"/>
<evidence type="ECO:0000313" key="8">
    <source>
        <dbReference type="EMBL" id="SDI12970.1"/>
    </source>
</evidence>
<dbReference type="CDD" id="cd00130">
    <property type="entry name" value="PAS"/>
    <property type="match status" value="1"/>
</dbReference>
<evidence type="ECO:0000259" key="6">
    <source>
        <dbReference type="PROSITE" id="PS50045"/>
    </source>
</evidence>
<dbReference type="SMART" id="SM00091">
    <property type="entry name" value="PAS"/>
    <property type="match status" value="1"/>
</dbReference>
<keyword evidence="1" id="KW-0547">Nucleotide-binding</keyword>
<dbReference type="STRING" id="83767.SAMN05660652_02909"/>
<dbReference type="FunFam" id="3.40.50.300:FF:000006">
    <property type="entry name" value="DNA-binding transcriptional regulator NtrC"/>
    <property type="match status" value="1"/>
</dbReference>
<reference evidence="8 9" key="1">
    <citation type="submission" date="2016-10" db="EMBL/GenBank/DDBJ databases">
        <authorList>
            <person name="de Groot N.N."/>
        </authorList>
    </citation>
    <scope>NUCLEOTIDE SEQUENCE [LARGE SCALE GENOMIC DNA]</scope>
    <source>
        <strain evidence="8 9">DSM 5885</strain>
    </source>
</reference>
<dbReference type="Pfam" id="PF25601">
    <property type="entry name" value="AAA_lid_14"/>
    <property type="match status" value="1"/>
</dbReference>
<keyword evidence="5" id="KW-0804">Transcription</keyword>
<name>A0A1G8I2U8_9RHOO</name>
<evidence type="ECO:0000256" key="3">
    <source>
        <dbReference type="ARBA" id="ARBA00023015"/>
    </source>
</evidence>
<dbReference type="GO" id="GO:0043565">
    <property type="term" value="F:sequence-specific DNA binding"/>
    <property type="evidence" value="ECO:0007669"/>
    <property type="project" value="InterPro"/>
</dbReference>
<dbReference type="InterPro" id="IPR002197">
    <property type="entry name" value="HTH_Fis"/>
</dbReference>
<dbReference type="Pfam" id="PF06506">
    <property type="entry name" value="PrpR_N"/>
    <property type="match status" value="1"/>
</dbReference>
<dbReference type="InterPro" id="IPR003593">
    <property type="entry name" value="AAA+_ATPase"/>
</dbReference>
<dbReference type="AlphaFoldDB" id="A0A1G8I2U8"/>
<dbReference type="InterPro" id="IPR010524">
    <property type="entry name" value="Sig_transdc_resp-reg_PrpR_N"/>
</dbReference>
<protein>
    <submittedName>
        <fullName evidence="8">PAS domain S-box-containing protein</fullName>
    </submittedName>
</protein>
<keyword evidence="9" id="KW-1185">Reference proteome</keyword>
<dbReference type="InterPro" id="IPR009057">
    <property type="entry name" value="Homeodomain-like_sf"/>
</dbReference>
<sequence>MSQITFLALDERMLELAQRTLKDDCADIRFETGLSGEGVARVRALQEQGTEIVITRGITAAAIHAEGIDVVIVEIAVTAFDVIRSIERARHHGKQIAVVVFPSMAKGLDSLASAMGIDLRIHILASEQDADATVAAAIGAGANAIVGGYIAEIAARKQGCPFELIENGQEGILQAVAEARLIADGQNLEKAKAAIFRAVLDYSYDGIISADRNGKIFFFNRSAERIAGRKGQELIGKAVGDAWPGLGVADVIASRQEELGQIIPINGTDVLCNKVPIIIRDECVGVVVTFQDIAQIQKTEAHVRRRIFASGHVAHFSFADIVTESDALKQTIETAKDYALSASSILITGETGCGKELFAQSCHNYSHCHDGPFVAINCAALPTQILESELFGYVAGAFTGANPKGKPGVFEMAHGGTIFLDEIGEIDLGIQGKLLRVLEEKRVMRLGSDRLIPVSVRVIAATNKNLKQLVEQGGFRSDLYYRLNVLQLRLPPLRARKEDIGPLAKRFLREENGLGRRQTLSAPALKALQTHDWPGNVRELRNIVQRLLVTSKQHTIDAATVHRVLIDEDDSPRAHAESPAYDEAPEIRKALAQARGKRAEAARLLGIDRSTLWRKIKQYGIT</sequence>
<evidence type="ECO:0000256" key="4">
    <source>
        <dbReference type="ARBA" id="ARBA00023125"/>
    </source>
</evidence>
<feature type="domain" description="Sigma-54 factor interaction" evidence="6">
    <location>
        <begin position="321"/>
        <end position="549"/>
    </location>
</feature>
<dbReference type="PROSITE" id="PS00688">
    <property type="entry name" value="SIGMA54_INTERACT_3"/>
    <property type="match status" value="1"/>
</dbReference>
<dbReference type="NCBIfam" id="TIGR00229">
    <property type="entry name" value="sensory_box"/>
    <property type="match status" value="1"/>
</dbReference>
<dbReference type="InterPro" id="IPR000014">
    <property type="entry name" value="PAS"/>
</dbReference>
<dbReference type="RefSeq" id="WP_091938628.1">
    <property type="nucleotide sequence ID" value="NZ_FNCY01000013.1"/>
</dbReference>
<dbReference type="Gene3D" id="1.10.10.60">
    <property type="entry name" value="Homeodomain-like"/>
    <property type="match status" value="1"/>
</dbReference>
<dbReference type="GO" id="GO:0000156">
    <property type="term" value="F:phosphorelay response regulator activity"/>
    <property type="evidence" value="ECO:0007669"/>
    <property type="project" value="InterPro"/>
</dbReference>
<organism evidence="8 9">
    <name type="scientific">Propionivibrio dicarboxylicus</name>
    <dbReference type="NCBI Taxonomy" id="83767"/>
    <lineage>
        <taxon>Bacteria</taxon>
        <taxon>Pseudomonadati</taxon>
        <taxon>Pseudomonadota</taxon>
        <taxon>Betaproteobacteria</taxon>
        <taxon>Rhodocyclales</taxon>
        <taxon>Rhodocyclaceae</taxon>
        <taxon>Propionivibrio</taxon>
    </lineage>
</organism>
<dbReference type="Pfam" id="PF00158">
    <property type="entry name" value="Sigma54_activat"/>
    <property type="match status" value="1"/>
</dbReference>
<dbReference type="InterPro" id="IPR035965">
    <property type="entry name" value="PAS-like_dom_sf"/>
</dbReference>
<evidence type="ECO:0000313" key="9">
    <source>
        <dbReference type="Proteomes" id="UP000198607"/>
    </source>
</evidence>
<keyword evidence="4" id="KW-0238">DNA-binding</keyword>
<dbReference type="InterPro" id="IPR025944">
    <property type="entry name" value="Sigma_54_int_dom_CS"/>
</dbReference>
<dbReference type="InterPro" id="IPR013767">
    <property type="entry name" value="PAS_fold"/>
</dbReference>
<dbReference type="SUPFAM" id="SSF46689">
    <property type="entry name" value="Homeodomain-like"/>
    <property type="match status" value="1"/>
</dbReference>
<dbReference type="EMBL" id="FNCY01000013">
    <property type="protein sequence ID" value="SDI12970.1"/>
    <property type="molecule type" value="Genomic_DNA"/>
</dbReference>
<dbReference type="Gene3D" id="3.40.50.2300">
    <property type="match status" value="1"/>
</dbReference>
<dbReference type="InterPro" id="IPR027417">
    <property type="entry name" value="P-loop_NTPase"/>
</dbReference>
<evidence type="ECO:0000256" key="5">
    <source>
        <dbReference type="ARBA" id="ARBA00023163"/>
    </source>
</evidence>
<dbReference type="CDD" id="cd00009">
    <property type="entry name" value="AAA"/>
    <property type="match status" value="1"/>
</dbReference>
<dbReference type="Pfam" id="PF00989">
    <property type="entry name" value="PAS"/>
    <property type="match status" value="1"/>
</dbReference>
<dbReference type="GO" id="GO:0005524">
    <property type="term" value="F:ATP binding"/>
    <property type="evidence" value="ECO:0007669"/>
    <property type="project" value="UniProtKB-KW"/>
</dbReference>
<dbReference type="SUPFAM" id="SSF52540">
    <property type="entry name" value="P-loop containing nucleoside triphosphate hydrolases"/>
    <property type="match status" value="1"/>
</dbReference>
<dbReference type="Gene3D" id="3.40.50.300">
    <property type="entry name" value="P-loop containing nucleotide triphosphate hydrolases"/>
    <property type="match status" value="1"/>
</dbReference>
<dbReference type="OrthoDB" id="9761705at2"/>
<dbReference type="PRINTS" id="PR01590">
    <property type="entry name" value="HTHFIS"/>
</dbReference>
<dbReference type="Gene3D" id="1.10.8.60">
    <property type="match status" value="1"/>
</dbReference>
<dbReference type="InterPro" id="IPR002078">
    <property type="entry name" value="Sigma_54_int"/>
</dbReference>
<dbReference type="PROSITE" id="PS00676">
    <property type="entry name" value="SIGMA54_INTERACT_2"/>
    <property type="match status" value="1"/>
</dbReference>
<dbReference type="Gene3D" id="3.30.450.20">
    <property type="entry name" value="PAS domain"/>
    <property type="match status" value="1"/>
</dbReference>
<dbReference type="SUPFAM" id="SSF159800">
    <property type="entry name" value="PrpR receptor domain-like"/>
    <property type="match status" value="1"/>
</dbReference>
<gene>
    <name evidence="8" type="ORF">SAMN05660652_02909</name>
</gene>
<dbReference type="SMART" id="SM00382">
    <property type="entry name" value="AAA"/>
    <property type="match status" value="1"/>
</dbReference>
<evidence type="ECO:0000259" key="7">
    <source>
        <dbReference type="PROSITE" id="PS50112"/>
    </source>
</evidence>
<dbReference type="InterPro" id="IPR025943">
    <property type="entry name" value="Sigma_54_int_dom_ATP-bd_2"/>
</dbReference>
<evidence type="ECO:0000256" key="1">
    <source>
        <dbReference type="ARBA" id="ARBA00022741"/>
    </source>
</evidence>
<dbReference type="PROSITE" id="PS50045">
    <property type="entry name" value="SIGMA54_INTERACT_4"/>
    <property type="match status" value="1"/>
</dbReference>
<dbReference type="GO" id="GO:0006355">
    <property type="term" value="P:regulation of DNA-templated transcription"/>
    <property type="evidence" value="ECO:0007669"/>
    <property type="project" value="InterPro"/>
</dbReference>